<dbReference type="InterPro" id="IPR050614">
    <property type="entry name" value="Synaptic_Scaffolding_LAP-MAGUK"/>
</dbReference>
<dbReference type="GO" id="GO:0019901">
    <property type="term" value="F:protein kinase binding"/>
    <property type="evidence" value="ECO:0007669"/>
    <property type="project" value="TreeGrafter"/>
</dbReference>
<dbReference type="PANTHER" id="PTHR23119:SF50">
    <property type="entry name" value="PDZ DOMAIN-CONTAINING PROTEIN"/>
    <property type="match status" value="1"/>
</dbReference>
<dbReference type="GO" id="GO:0098609">
    <property type="term" value="P:cell-cell adhesion"/>
    <property type="evidence" value="ECO:0007669"/>
    <property type="project" value="TreeGrafter"/>
</dbReference>
<sequence>MGAVKSCCARPLDDKLMVTKMDLSHCGCLEVPPVVFNAERCIETLILASNQITSLPPQLFHCQEMKHLNLNDNCLNSIPPAIGLFQYLVSLKLDKNNLQELPDNLKMCKKLKRLSLNSNLWKQMPNIVTQLISLEELYMNDCDLSYLPASVGRLAKLKIVELRNNNLCNLPLSMTRLELLTRLDISDNEFREFPACITKLKGLTELLLDNNNLEEIIDIKDLVNLEHLDASYNHITSVSETVGCCTNLNMLNLSYNYIEQLPNSIGNISQLQTLHLEMNELTEIPKSIGKLSLLEELNLCNNKLYSLPNTIGLLRNLRNLNVSRNIIEEFPSEIGSCTKLSIINAAYNRLQVLPSEIGYLNNLKVLDVVGNFLMYLPITIINLRGVRAIWLSANQNVPLIPFTEDLNLASGERFLTNIALPQLGEIPLRHSKSGETPDNEKTGTWNKKIRFAEDENLLPGKLHRTPTPFPKELRAPNRKIRTDERKHSENYANVVDGKVNEREVPLLQPPTSVSMAQNTSRISFSDGCRTRIREANIIRNSKDPDCETTSQNENGEAKYISDCGQTENPVLPVEIPTIESQQMEISKPTDEFVKQENYEMEPDDGKGSQQLSSFKIEDNSKYSVEKCEPQIYGIDTEGNYTDNRVGYFGRSVIYSNLLNDEMRRMSNGVERTDVENERLDPQAVREMYHNDLIYDRHTRFPSAADYHNANVDRATEPRYQCTNSVTYRNNFIRKASINSNHSSDSKAYIAGRHLPPPPPSLQPLAAPPGYLRMNHLANQGTNSFRSDTLRQNFESLAEEMKNRNISPPCYEIAKMYSTKAALFENHSVDQLKSN</sequence>
<evidence type="ECO:0000313" key="4">
    <source>
        <dbReference type="EMBL" id="KAK6617753.1"/>
    </source>
</evidence>
<name>A0AAN8NJ57_POLSC</name>
<dbReference type="GO" id="GO:0005912">
    <property type="term" value="C:adherens junction"/>
    <property type="evidence" value="ECO:0007669"/>
    <property type="project" value="TreeGrafter"/>
</dbReference>
<dbReference type="PANTHER" id="PTHR23119">
    <property type="entry name" value="DISCS LARGE"/>
    <property type="match status" value="1"/>
</dbReference>
<dbReference type="SMART" id="SM00369">
    <property type="entry name" value="LRR_TYP"/>
    <property type="match status" value="10"/>
</dbReference>
<dbReference type="GO" id="GO:0016323">
    <property type="term" value="C:basolateral plasma membrane"/>
    <property type="evidence" value="ECO:0007669"/>
    <property type="project" value="TreeGrafter"/>
</dbReference>
<accession>A0AAN8NJ57</accession>
<dbReference type="EMBL" id="JAWJWE010000043">
    <property type="protein sequence ID" value="KAK6617753.1"/>
    <property type="molecule type" value="Genomic_DNA"/>
</dbReference>
<dbReference type="PROSITE" id="PS51450">
    <property type="entry name" value="LRR"/>
    <property type="match status" value="4"/>
</dbReference>
<dbReference type="Proteomes" id="UP001372834">
    <property type="component" value="Unassembled WGS sequence"/>
</dbReference>
<dbReference type="GO" id="GO:0045211">
    <property type="term" value="C:postsynaptic membrane"/>
    <property type="evidence" value="ECO:0007669"/>
    <property type="project" value="TreeGrafter"/>
</dbReference>
<reference evidence="4 5" key="1">
    <citation type="submission" date="2023-10" db="EMBL/GenBank/DDBJ databases">
        <title>Genomes of two closely related lineages of the louse Polyplax serrata with different host specificities.</title>
        <authorList>
            <person name="Martinu J."/>
            <person name="Tarabai H."/>
            <person name="Stefka J."/>
            <person name="Hypsa V."/>
        </authorList>
    </citation>
    <scope>NUCLEOTIDE SEQUENCE [LARGE SCALE GENOMIC DNA]</scope>
    <source>
        <strain evidence="4">HR10_N</strain>
    </source>
</reference>
<dbReference type="Pfam" id="PF23598">
    <property type="entry name" value="LRR_14"/>
    <property type="match status" value="1"/>
</dbReference>
<dbReference type="Gene3D" id="3.80.10.10">
    <property type="entry name" value="Ribonuclease Inhibitor"/>
    <property type="match status" value="3"/>
</dbReference>
<feature type="domain" description="Disease resistance R13L4/SHOC-2-like LRR" evidence="3">
    <location>
        <begin position="218"/>
        <end position="300"/>
    </location>
</feature>
<keyword evidence="1" id="KW-0433">Leucine-rich repeat</keyword>
<dbReference type="InterPro" id="IPR001611">
    <property type="entry name" value="Leu-rich_rpt"/>
</dbReference>
<comment type="caution">
    <text evidence="4">The sequence shown here is derived from an EMBL/GenBank/DDBJ whole genome shotgun (WGS) entry which is preliminary data.</text>
</comment>
<evidence type="ECO:0000256" key="2">
    <source>
        <dbReference type="ARBA" id="ARBA00022737"/>
    </source>
</evidence>
<keyword evidence="2" id="KW-0677">Repeat</keyword>
<dbReference type="GO" id="GO:0098887">
    <property type="term" value="P:neurotransmitter receptor transport, endosome to postsynaptic membrane"/>
    <property type="evidence" value="ECO:0007669"/>
    <property type="project" value="TreeGrafter"/>
</dbReference>
<dbReference type="InterPro" id="IPR032675">
    <property type="entry name" value="LRR_dom_sf"/>
</dbReference>
<evidence type="ECO:0000313" key="5">
    <source>
        <dbReference type="Proteomes" id="UP001372834"/>
    </source>
</evidence>
<dbReference type="AlphaFoldDB" id="A0AAN8NJ57"/>
<proteinExistence type="predicted"/>
<protein>
    <recommendedName>
        <fullName evidence="3">Disease resistance R13L4/SHOC-2-like LRR domain-containing protein</fullName>
    </recommendedName>
</protein>
<dbReference type="InterPro" id="IPR003591">
    <property type="entry name" value="Leu-rich_rpt_typical-subtyp"/>
</dbReference>
<dbReference type="GO" id="GO:0098968">
    <property type="term" value="P:neurotransmitter receptor transport postsynaptic membrane to endosome"/>
    <property type="evidence" value="ECO:0007669"/>
    <property type="project" value="TreeGrafter"/>
</dbReference>
<dbReference type="Pfam" id="PF13855">
    <property type="entry name" value="LRR_8"/>
    <property type="match status" value="1"/>
</dbReference>
<dbReference type="GO" id="GO:0045197">
    <property type="term" value="P:establishment or maintenance of epithelial cell apical/basal polarity"/>
    <property type="evidence" value="ECO:0007669"/>
    <property type="project" value="TreeGrafter"/>
</dbReference>
<dbReference type="GO" id="GO:0014069">
    <property type="term" value="C:postsynaptic density"/>
    <property type="evidence" value="ECO:0007669"/>
    <property type="project" value="TreeGrafter"/>
</dbReference>
<gene>
    <name evidence="4" type="ORF">RUM43_013981</name>
</gene>
<dbReference type="SMART" id="SM00364">
    <property type="entry name" value="LRR_BAC"/>
    <property type="match status" value="10"/>
</dbReference>
<dbReference type="GO" id="GO:0043113">
    <property type="term" value="P:receptor clustering"/>
    <property type="evidence" value="ECO:0007669"/>
    <property type="project" value="TreeGrafter"/>
</dbReference>
<dbReference type="InterPro" id="IPR055414">
    <property type="entry name" value="LRR_R13L4/SHOC2-like"/>
</dbReference>
<evidence type="ECO:0000259" key="3">
    <source>
        <dbReference type="Pfam" id="PF23598"/>
    </source>
</evidence>
<organism evidence="4 5">
    <name type="scientific">Polyplax serrata</name>
    <name type="common">Common mouse louse</name>
    <dbReference type="NCBI Taxonomy" id="468196"/>
    <lineage>
        <taxon>Eukaryota</taxon>
        <taxon>Metazoa</taxon>
        <taxon>Ecdysozoa</taxon>
        <taxon>Arthropoda</taxon>
        <taxon>Hexapoda</taxon>
        <taxon>Insecta</taxon>
        <taxon>Pterygota</taxon>
        <taxon>Neoptera</taxon>
        <taxon>Paraneoptera</taxon>
        <taxon>Psocodea</taxon>
        <taxon>Troctomorpha</taxon>
        <taxon>Phthiraptera</taxon>
        <taxon>Anoplura</taxon>
        <taxon>Polyplacidae</taxon>
        <taxon>Polyplax</taxon>
    </lineage>
</organism>
<dbReference type="SUPFAM" id="SSF52058">
    <property type="entry name" value="L domain-like"/>
    <property type="match status" value="2"/>
</dbReference>
<evidence type="ECO:0000256" key="1">
    <source>
        <dbReference type="ARBA" id="ARBA00022614"/>
    </source>
</evidence>